<dbReference type="Gene3D" id="2.40.50.430">
    <property type="match status" value="1"/>
</dbReference>
<dbReference type="InterPro" id="IPR024826">
    <property type="entry name" value="DNA_pol_delta/II_ssu"/>
</dbReference>
<dbReference type="PANTHER" id="PTHR10416">
    <property type="entry name" value="DNA POLYMERASE DELTA SUBUNIT 2"/>
    <property type="match status" value="1"/>
</dbReference>
<dbReference type="AlphaFoldDB" id="A0A9W8A1X1"/>
<dbReference type="EC" id="2.7.7.7" evidence="3"/>
<keyword evidence="4" id="KW-0808">Transferase</keyword>
<keyword evidence="8" id="KW-0539">Nucleus</keyword>
<dbReference type="GO" id="GO:0043625">
    <property type="term" value="C:delta DNA polymerase complex"/>
    <property type="evidence" value="ECO:0007669"/>
    <property type="project" value="TreeGrafter"/>
</dbReference>
<dbReference type="GO" id="GO:0003887">
    <property type="term" value="F:DNA-directed DNA polymerase activity"/>
    <property type="evidence" value="ECO:0007669"/>
    <property type="project" value="UniProtKB-KW"/>
</dbReference>
<evidence type="ECO:0000256" key="4">
    <source>
        <dbReference type="ARBA" id="ARBA00022679"/>
    </source>
</evidence>
<comment type="caution">
    <text evidence="12">The sequence shown here is derived from an EMBL/GenBank/DDBJ whole genome shotgun (WGS) entry which is preliminary data.</text>
</comment>
<organism evidence="12 13">
    <name type="scientific">Mycoemilia scoparia</name>
    <dbReference type="NCBI Taxonomy" id="417184"/>
    <lineage>
        <taxon>Eukaryota</taxon>
        <taxon>Fungi</taxon>
        <taxon>Fungi incertae sedis</taxon>
        <taxon>Zoopagomycota</taxon>
        <taxon>Kickxellomycotina</taxon>
        <taxon>Kickxellomycetes</taxon>
        <taxon>Kickxellales</taxon>
        <taxon>Kickxellaceae</taxon>
        <taxon>Mycoemilia</taxon>
    </lineage>
</organism>
<dbReference type="EMBL" id="JANBPU010000031">
    <property type="protein sequence ID" value="KAJ1919183.1"/>
    <property type="molecule type" value="Genomic_DNA"/>
</dbReference>
<comment type="similarity">
    <text evidence="2">Belongs to the DNA polymerase delta/II small subunit family.</text>
</comment>
<protein>
    <recommendedName>
        <fullName evidence="3">DNA-directed DNA polymerase</fullName>
        <ecNumber evidence="3">2.7.7.7</ecNumber>
    </recommendedName>
</protein>
<dbReference type="GO" id="GO:0003677">
    <property type="term" value="F:DNA binding"/>
    <property type="evidence" value="ECO:0007669"/>
    <property type="project" value="InterPro"/>
</dbReference>
<accession>A0A9W8A1X1</accession>
<dbReference type="InterPro" id="IPR007185">
    <property type="entry name" value="DNA_pol_a/d/e_bsu"/>
</dbReference>
<dbReference type="Proteomes" id="UP001150538">
    <property type="component" value="Unassembled WGS sequence"/>
</dbReference>
<sequence length="445" mass="49534">MAVPSNNSRLIVKSNEPEFLKKAFEVPKRSYKQQYANLYFVRLNTLKKDLVRKAKNRWSDKKAKLAHKLLDISGGHLSFGVGTVYMEMPLKPNVIDDITREHWIEVPPPRPKYCSENDQILLEDESGRVNLVGDILSEYKVVTGAVIAVLGKEDSEGNFHVHDICLPGIPPQVSVVTPPKESQYVAIVSGLNFGPKSTSSELCEFLLGYLSGNVPLGDSVPNAQKIVKLIVAGNSYDEPPPPTTYTNDPKKNPRTDVMKDLQNLDQFFTKILESQLPIDIMPGPLDPAVYSMPQPPFMKALLPEASKSPLLRTLTNPAWIEVNGSLLLGTSGQTINDMRKYMEIESSIGLIKNTLRWRHIAPTAPDTLGKLINNSYPFINHDPFIIEGSPRVYFVSNQPNFETDTVQGEDDENIRVISVPSFSETGQLVLVDLKTLECTSICFKG</sequence>
<evidence type="ECO:0000256" key="5">
    <source>
        <dbReference type="ARBA" id="ARBA00022695"/>
    </source>
</evidence>
<keyword evidence="6" id="KW-0235">DNA replication</keyword>
<evidence type="ECO:0000256" key="8">
    <source>
        <dbReference type="ARBA" id="ARBA00023242"/>
    </source>
</evidence>
<dbReference type="Pfam" id="PF04042">
    <property type="entry name" value="DNA_pol_E_B"/>
    <property type="match status" value="1"/>
</dbReference>
<dbReference type="GO" id="GO:0006273">
    <property type="term" value="P:lagging strand elongation"/>
    <property type="evidence" value="ECO:0007669"/>
    <property type="project" value="UniProtKB-ARBA"/>
</dbReference>
<evidence type="ECO:0000259" key="11">
    <source>
        <dbReference type="Pfam" id="PF18018"/>
    </source>
</evidence>
<reference evidence="12" key="1">
    <citation type="submission" date="2022-07" db="EMBL/GenBank/DDBJ databases">
        <title>Phylogenomic reconstructions and comparative analyses of Kickxellomycotina fungi.</title>
        <authorList>
            <person name="Reynolds N.K."/>
            <person name="Stajich J.E."/>
            <person name="Barry K."/>
            <person name="Grigoriev I.V."/>
            <person name="Crous P."/>
            <person name="Smith M.E."/>
        </authorList>
    </citation>
    <scope>NUCLEOTIDE SEQUENCE</scope>
    <source>
        <strain evidence="12">NBRC 100468</strain>
    </source>
</reference>
<keyword evidence="5" id="KW-0548">Nucleotidyltransferase</keyword>
<evidence type="ECO:0000256" key="7">
    <source>
        <dbReference type="ARBA" id="ARBA00022932"/>
    </source>
</evidence>
<evidence type="ECO:0000256" key="6">
    <source>
        <dbReference type="ARBA" id="ARBA00022705"/>
    </source>
</evidence>
<dbReference type="Pfam" id="PF18018">
    <property type="entry name" value="DNA_pol_D_N"/>
    <property type="match status" value="1"/>
</dbReference>
<dbReference type="GO" id="GO:0006281">
    <property type="term" value="P:DNA repair"/>
    <property type="evidence" value="ECO:0007669"/>
    <property type="project" value="UniProtKB-ARBA"/>
</dbReference>
<keyword evidence="7" id="KW-0239">DNA-directed DNA polymerase</keyword>
<evidence type="ECO:0000256" key="2">
    <source>
        <dbReference type="ARBA" id="ARBA00006035"/>
    </source>
</evidence>
<gene>
    <name evidence="12" type="primary">cdc1</name>
    <name evidence="12" type="ORF">H4219_002130</name>
</gene>
<evidence type="ECO:0000256" key="3">
    <source>
        <dbReference type="ARBA" id="ARBA00012417"/>
    </source>
</evidence>
<proteinExistence type="inferred from homology"/>
<comment type="subcellular location">
    <subcellularLocation>
        <location evidence="1">Nucleus</location>
    </subcellularLocation>
</comment>
<dbReference type="FunFam" id="2.40.50.430:FF:000002">
    <property type="entry name" value="DNA polymerase delta subunit"/>
    <property type="match status" value="1"/>
</dbReference>
<feature type="domain" description="DNA polymerase alpha/delta/epsilon subunit B" evidence="10">
    <location>
        <begin position="185"/>
        <end position="402"/>
    </location>
</feature>
<evidence type="ECO:0000313" key="13">
    <source>
        <dbReference type="Proteomes" id="UP001150538"/>
    </source>
</evidence>
<evidence type="ECO:0000256" key="9">
    <source>
        <dbReference type="ARBA" id="ARBA00049244"/>
    </source>
</evidence>
<comment type="catalytic activity">
    <reaction evidence="9">
        <text>DNA(n) + a 2'-deoxyribonucleoside 5'-triphosphate = DNA(n+1) + diphosphate</text>
        <dbReference type="Rhea" id="RHEA:22508"/>
        <dbReference type="Rhea" id="RHEA-COMP:17339"/>
        <dbReference type="Rhea" id="RHEA-COMP:17340"/>
        <dbReference type="ChEBI" id="CHEBI:33019"/>
        <dbReference type="ChEBI" id="CHEBI:61560"/>
        <dbReference type="ChEBI" id="CHEBI:173112"/>
        <dbReference type="EC" id="2.7.7.7"/>
    </reaction>
</comment>
<feature type="domain" description="DNA polymerase delta subunit OB-fold" evidence="11">
    <location>
        <begin position="34"/>
        <end position="164"/>
    </location>
</feature>
<name>A0A9W8A1X1_9FUNG</name>
<evidence type="ECO:0000259" key="10">
    <source>
        <dbReference type="Pfam" id="PF04042"/>
    </source>
</evidence>
<dbReference type="InterPro" id="IPR040663">
    <property type="entry name" value="DNA_pol_D_N"/>
</dbReference>
<evidence type="ECO:0000313" key="12">
    <source>
        <dbReference type="EMBL" id="KAJ1919183.1"/>
    </source>
</evidence>
<dbReference type="Gene3D" id="3.60.21.50">
    <property type="match status" value="1"/>
</dbReference>
<keyword evidence="13" id="KW-1185">Reference proteome</keyword>
<dbReference type="PANTHER" id="PTHR10416:SF0">
    <property type="entry name" value="DNA POLYMERASE DELTA SUBUNIT 2"/>
    <property type="match status" value="1"/>
</dbReference>
<evidence type="ECO:0000256" key="1">
    <source>
        <dbReference type="ARBA" id="ARBA00004123"/>
    </source>
</evidence>
<dbReference type="OrthoDB" id="3763at2759"/>